<dbReference type="EMBL" id="CP014501">
    <property type="protein sequence ID" value="ANB11806.1"/>
    <property type="molecule type" value="Genomic_DNA"/>
</dbReference>
<dbReference type="InterPro" id="IPR013761">
    <property type="entry name" value="SAM/pointed_sf"/>
</dbReference>
<dbReference type="InterPro" id="IPR001849">
    <property type="entry name" value="PH_domain"/>
</dbReference>
<dbReference type="SMART" id="SM00454">
    <property type="entry name" value="SAM"/>
    <property type="match status" value="1"/>
</dbReference>
<dbReference type="SUPFAM" id="SSF47769">
    <property type="entry name" value="SAM/Pointed domain"/>
    <property type="match status" value="1"/>
</dbReference>
<feature type="compositionally biased region" description="Polar residues" evidence="2">
    <location>
        <begin position="393"/>
        <end position="415"/>
    </location>
</feature>
<dbReference type="GO" id="GO:0042147">
    <property type="term" value="P:retrograde transport, endosome to Golgi"/>
    <property type="evidence" value="ECO:0007669"/>
    <property type="project" value="TreeGrafter"/>
</dbReference>
<gene>
    <name evidence="5" type="primary">BOI1</name>
    <name evidence="5" type="ORF">AWJ20_28</name>
</gene>
<dbReference type="PANTHER" id="PTHR22902:SF27">
    <property type="entry name" value="PLECKSTRIN HOMOLOGY DOMAIN-CONTAINING FAMILY A MEMBER 3"/>
    <property type="match status" value="1"/>
</dbReference>
<feature type="region of interest" description="Disordered" evidence="2">
    <location>
        <begin position="75"/>
        <end position="137"/>
    </location>
</feature>
<dbReference type="SMART" id="SM00233">
    <property type="entry name" value="PH"/>
    <property type="match status" value="1"/>
</dbReference>
<feature type="region of interest" description="Disordered" evidence="2">
    <location>
        <begin position="34"/>
        <end position="55"/>
    </location>
</feature>
<dbReference type="OrthoDB" id="73680at2759"/>
<dbReference type="PROSITE" id="PS50003">
    <property type="entry name" value="PH_DOMAIN"/>
    <property type="match status" value="1"/>
</dbReference>
<feature type="compositionally biased region" description="Low complexity" evidence="2">
    <location>
        <begin position="108"/>
        <end position="119"/>
    </location>
</feature>
<feature type="compositionally biased region" description="Polar residues" evidence="2">
    <location>
        <begin position="120"/>
        <end position="132"/>
    </location>
</feature>
<dbReference type="GO" id="GO:0005829">
    <property type="term" value="C:cytosol"/>
    <property type="evidence" value="ECO:0007669"/>
    <property type="project" value="GOC"/>
</dbReference>
<sequence length="878" mass="94072">MTGLFPKVFTTELIVTNEPSGGNRTSEIRHKVLSGSSVSGGSSGVGSTAGPSVHDTISDIDEAISEFQNRGIGGVTAGISPAMSSPGQGSGPRSPLVHNSHANGEFNGNGSNSHMSNGGPNHQQYADNNAIGSNDGGLPSLNDIPNWTSYDISQYFAYRGYEPDVCEQFIRHKITGSILLELDLAYLKEIDIASFGTRFEISKDIKHLNSLVSAQMTGEGASIAAATAAIKRKSKAKSTHSRDRTASSSKGLMLPPQTSPKKNPINDRTSPPVNPRTSSLRSSISTTNETTFSAIGSPYHAKNRSNDSDVVRHPSFNPNWTHPIKTSADLDSPQTPEIVNDNSAHFTSNIGLLSPNSLNEYNETVPVPRSPQSQVPAGRRRSYTIDALTSRFDSSPLQPATAPTNTQQHIRNPSGDTLRDKAKENFYQRGHARSTSSLGLQARNDDITKSANEARKSHRRHSSIMSFMTTTQNLASTLTSPTESQVEQSNDLNAYSSSSREDIGMESESGASSVGISSSASGNNSTSSTAKKYLDLLPGRGNNNNNNSSANNNSATKRIGTDPIQSVTEAPPPSPKRSATFTKPKLRSTPSQPNLKKISKQQTSAFMEGIRQITADEAAKTASVSGWLHKRGGVGVGTWKSRYFTLHGTRLSYFTSQKDTKERGLIDITAHRVLPARESEDKLISIYAASVGAGRHCFKLVPPAPGFKKGVTFTAPKVHYFAVDTKEEMRMWMASLMKATIDRDDSVPVISSCATPTVPLPRAQELFAEARARDEDLRARMIAGGLASNPSSNAISNKARANNSSSTNETYPTTPDSPTGSSLQSSRTVSSTNSSSLKVSSPSSFSPVAAFGEYQPSDIRHLTTKTAGLQIVTNLEDS</sequence>
<dbReference type="CDD" id="cd09535">
    <property type="entry name" value="SAM_BOI-like_fungal"/>
    <property type="match status" value="1"/>
</dbReference>
<protein>
    <submittedName>
        <fullName evidence="5">Boi1p</fullName>
    </submittedName>
</protein>
<dbReference type="PANTHER" id="PTHR22902">
    <property type="entry name" value="SESQUIPEDALIAN"/>
    <property type="match status" value="1"/>
</dbReference>
<evidence type="ECO:0000313" key="5">
    <source>
        <dbReference type="EMBL" id="ANB11806.1"/>
    </source>
</evidence>
<dbReference type="GO" id="GO:0005769">
    <property type="term" value="C:early endosome"/>
    <property type="evidence" value="ECO:0007669"/>
    <property type="project" value="TreeGrafter"/>
</dbReference>
<dbReference type="Pfam" id="PF00169">
    <property type="entry name" value="PH"/>
    <property type="match status" value="1"/>
</dbReference>
<feature type="domain" description="PH" evidence="3">
    <location>
        <begin position="621"/>
        <end position="741"/>
    </location>
</feature>
<dbReference type="InterPro" id="IPR001660">
    <property type="entry name" value="SAM"/>
</dbReference>
<dbReference type="CDD" id="cd13316">
    <property type="entry name" value="PH_Boi"/>
    <property type="match status" value="1"/>
</dbReference>
<dbReference type="GO" id="GO:0055037">
    <property type="term" value="C:recycling endosome"/>
    <property type="evidence" value="ECO:0007669"/>
    <property type="project" value="TreeGrafter"/>
</dbReference>
<dbReference type="GO" id="GO:0007032">
    <property type="term" value="P:endosome organization"/>
    <property type="evidence" value="ECO:0007669"/>
    <property type="project" value="TreeGrafter"/>
</dbReference>
<organism evidence="5 6">
    <name type="scientific">Sugiyamaella lignohabitans</name>
    <dbReference type="NCBI Taxonomy" id="796027"/>
    <lineage>
        <taxon>Eukaryota</taxon>
        <taxon>Fungi</taxon>
        <taxon>Dikarya</taxon>
        <taxon>Ascomycota</taxon>
        <taxon>Saccharomycotina</taxon>
        <taxon>Dipodascomycetes</taxon>
        <taxon>Dipodascales</taxon>
        <taxon>Trichomonascaceae</taxon>
        <taxon>Sugiyamaella</taxon>
    </lineage>
</organism>
<feature type="compositionally biased region" description="Low complexity" evidence="2">
    <location>
        <begin position="542"/>
        <end position="555"/>
    </location>
</feature>
<feature type="region of interest" description="Disordered" evidence="2">
    <location>
        <begin position="475"/>
        <end position="598"/>
    </location>
</feature>
<feature type="compositionally biased region" description="Polar residues" evidence="2">
    <location>
        <begin position="588"/>
        <end position="598"/>
    </location>
</feature>
<dbReference type="Proteomes" id="UP000189580">
    <property type="component" value="Chromosome a"/>
</dbReference>
<feature type="compositionally biased region" description="Low complexity" evidence="2">
    <location>
        <begin position="276"/>
        <end position="287"/>
    </location>
</feature>
<evidence type="ECO:0000256" key="2">
    <source>
        <dbReference type="SAM" id="MobiDB-lite"/>
    </source>
</evidence>
<feature type="region of interest" description="Disordered" evidence="2">
    <location>
        <begin position="393"/>
        <end position="419"/>
    </location>
</feature>
<feature type="compositionally biased region" description="Low complexity" evidence="2">
    <location>
        <begin position="506"/>
        <end position="530"/>
    </location>
</feature>
<dbReference type="InterPro" id="IPR045188">
    <property type="entry name" value="Boi1/Boi2-like"/>
</dbReference>
<evidence type="ECO:0000256" key="1">
    <source>
        <dbReference type="ARBA" id="ARBA00022553"/>
    </source>
</evidence>
<dbReference type="GO" id="GO:0001881">
    <property type="term" value="P:receptor recycling"/>
    <property type="evidence" value="ECO:0007669"/>
    <property type="project" value="TreeGrafter"/>
</dbReference>
<dbReference type="KEGG" id="slb:AWJ20_28"/>
<dbReference type="Pfam" id="PF07647">
    <property type="entry name" value="SAM_2"/>
    <property type="match status" value="1"/>
</dbReference>
<evidence type="ECO:0000259" key="4">
    <source>
        <dbReference type="PROSITE" id="PS50105"/>
    </source>
</evidence>
<keyword evidence="1" id="KW-0597">Phosphoprotein</keyword>
<feature type="region of interest" description="Disordered" evidence="2">
    <location>
        <begin position="788"/>
        <end position="850"/>
    </location>
</feature>
<dbReference type="FunFam" id="2.30.29.30:FF:000230">
    <property type="entry name" value="Polarized growth protein (Boi2)"/>
    <property type="match status" value="1"/>
</dbReference>
<dbReference type="AlphaFoldDB" id="A0A167CKA8"/>
<evidence type="ECO:0000313" key="6">
    <source>
        <dbReference type="Proteomes" id="UP000189580"/>
    </source>
</evidence>
<evidence type="ECO:0000259" key="3">
    <source>
        <dbReference type="PROSITE" id="PS50003"/>
    </source>
</evidence>
<feature type="compositionally biased region" description="Polar residues" evidence="2">
    <location>
        <begin position="475"/>
        <end position="498"/>
    </location>
</feature>
<accession>A0A167CKA8</accession>
<feature type="domain" description="SAM" evidence="4">
    <location>
        <begin position="147"/>
        <end position="211"/>
    </location>
</feature>
<dbReference type="SUPFAM" id="SSF50729">
    <property type="entry name" value="PH domain-like"/>
    <property type="match status" value="1"/>
</dbReference>
<name>A0A167CKA8_9ASCO</name>
<proteinExistence type="predicted"/>
<dbReference type="InterPro" id="IPR011993">
    <property type="entry name" value="PH-like_dom_sf"/>
</dbReference>
<keyword evidence="6" id="KW-1185">Reference proteome</keyword>
<dbReference type="Gene3D" id="1.10.150.50">
    <property type="entry name" value="Transcription Factor, Ets-1"/>
    <property type="match status" value="1"/>
</dbReference>
<dbReference type="GO" id="GO:0005802">
    <property type="term" value="C:trans-Golgi network"/>
    <property type="evidence" value="ECO:0007669"/>
    <property type="project" value="TreeGrafter"/>
</dbReference>
<dbReference type="RefSeq" id="XP_018734283.1">
    <property type="nucleotide sequence ID" value="XM_018879768.1"/>
</dbReference>
<dbReference type="PROSITE" id="PS50105">
    <property type="entry name" value="SAM_DOMAIN"/>
    <property type="match status" value="1"/>
</dbReference>
<feature type="region of interest" description="Disordered" evidence="2">
    <location>
        <begin position="231"/>
        <end position="288"/>
    </location>
</feature>
<feature type="compositionally biased region" description="Polar residues" evidence="2">
    <location>
        <begin position="788"/>
        <end position="820"/>
    </location>
</feature>
<dbReference type="GeneID" id="30034750"/>
<feature type="compositionally biased region" description="Low complexity" evidence="2">
    <location>
        <begin position="84"/>
        <end position="95"/>
    </location>
</feature>
<dbReference type="Gene3D" id="2.30.29.30">
    <property type="entry name" value="Pleckstrin-homology domain (PH domain)/Phosphotyrosine-binding domain (PTB)"/>
    <property type="match status" value="1"/>
</dbReference>
<reference evidence="5 6" key="1">
    <citation type="submission" date="2016-02" db="EMBL/GenBank/DDBJ databases">
        <title>Complete genome sequence and transcriptome regulation of the pentose utilising yeast Sugiyamaella lignohabitans.</title>
        <authorList>
            <person name="Bellasio M."/>
            <person name="Peymann A."/>
            <person name="Valli M."/>
            <person name="Sipitzky M."/>
            <person name="Graf A."/>
            <person name="Sauer M."/>
            <person name="Marx H."/>
            <person name="Mattanovich D."/>
        </authorList>
    </citation>
    <scope>NUCLEOTIDE SEQUENCE [LARGE SCALE GENOMIC DNA]</scope>
    <source>
        <strain evidence="5 6">CBS 10342</strain>
    </source>
</reference>
<feature type="compositionally biased region" description="Low complexity" evidence="2">
    <location>
        <begin position="821"/>
        <end position="846"/>
    </location>
</feature>